<gene>
    <name evidence="11" type="ORF">EW145_g705</name>
</gene>
<reference evidence="11 12" key="1">
    <citation type="submission" date="2019-02" db="EMBL/GenBank/DDBJ databases">
        <title>Genome sequencing of the rare red list fungi Phellinidium pouzarii.</title>
        <authorList>
            <person name="Buettner E."/>
            <person name="Kellner H."/>
        </authorList>
    </citation>
    <scope>NUCLEOTIDE SEQUENCE [LARGE SCALE GENOMIC DNA]</scope>
    <source>
        <strain evidence="11 12">DSM 108285</strain>
    </source>
</reference>
<evidence type="ECO:0000256" key="3">
    <source>
        <dbReference type="ARBA" id="ARBA00007433"/>
    </source>
</evidence>
<evidence type="ECO:0000313" key="12">
    <source>
        <dbReference type="Proteomes" id="UP000308199"/>
    </source>
</evidence>
<dbReference type="InterPro" id="IPR037188">
    <property type="entry name" value="Sdo1/SBDS_central_sf"/>
</dbReference>
<dbReference type="NCBIfam" id="TIGR00291">
    <property type="entry name" value="RNA_SBDS"/>
    <property type="match status" value="1"/>
</dbReference>
<proteinExistence type="inferred from homology"/>
<evidence type="ECO:0000259" key="10">
    <source>
        <dbReference type="Pfam" id="PF20268"/>
    </source>
</evidence>
<dbReference type="Proteomes" id="UP000308199">
    <property type="component" value="Unassembled WGS sequence"/>
</dbReference>
<protein>
    <recommendedName>
        <fullName evidence="13">Ribosome maturation protein SDO1/SBDS N-terminal domain-containing protein</fullName>
    </recommendedName>
</protein>
<keyword evidence="4" id="KW-0963">Cytoplasm</keyword>
<dbReference type="InterPro" id="IPR046928">
    <property type="entry name" value="SDO1/SBDS_C"/>
</dbReference>
<dbReference type="InterPro" id="IPR036786">
    <property type="entry name" value="Ribosome_mat_SBDS_N_sf"/>
</dbReference>
<comment type="subcellular location">
    <subcellularLocation>
        <location evidence="2">Cytoplasm</location>
    </subcellularLocation>
    <subcellularLocation>
        <location evidence="1">Nucleus</location>
    </subcellularLocation>
</comment>
<evidence type="ECO:0000256" key="5">
    <source>
        <dbReference type="ARBA" id="ARBA00022517"/>
    </source>
</evidence>
<dbReference type="Gene3D" id="1.10.10.900">
    <property type="entry name" value="SBDS protein C-terminal domain, subdomain 1"/>
    <property type="match status" value="1"/>
</dbReference>
<dbReference type="Gene3D" id="3.30.70.240">
    <property type="match status" value="1"/>
</dbReference>
<keyword evidence="6" id="KW-0539">Nucleus</keyword>
<dbReference type="InterPro" id="IPR002140">
    <property type="entry name" value="Sdo1/SBDS"/>
</dbReference>
<dbReference type="Pfam" id="PF01172">
    <property type="entry name" value="SBDS_N"/>
    <property type="match status" value="1"/>
</dbReference>
<dbReference type="GO" id="GO:0005634">
    <property type="term" value="C:nucleus"/>
    <property type="evidence" value="ECO:0007669"/>
    <property type="project" value="UniProtKB-SubCell"/>
</dbReference>
<dbReference type="Gene3D" id="3.30.1250.10">
    <property type="entry name" value="Ribosome maturation protein SBDS, N-terminal domain"/>
    <property type="match status" value="1"/>
</dbReference>
<comment type="subunit">
    <text evidence="7">Associates with the 60S ribosomal subunit.</text>
</comment>
<dbReference type="InterPro" id="IPR018978">
    <property type="entry name" value="SDO1/SBDS_central"/>
</dbReference>
<organism evidence="11 12">
    <name type="scientific">Phellinidium pouzarii</name>
    <dbReference type="NCBI Taxonomy" id="167371"/>
    <lineage>
        <taxon>Eukaryota</taxon>
        <taxon>Fungi</taxon>
        <taxon>Dikarya</taxon>
        <taxon>Basidiomycota</taxon>
        <taxon>Agaricomycotina</taxon>
        <taxon>Agaricomycetes</taxon>
        <taxon>Hymenochaetales</taxon>
        <taxon>Hymenochaetaceae</taxon>
        <taxon>Phellinidium</taxon>
    </lineage>
</organism>
<dbReference type="GO" id="GO:0005737">
    <property type="term" value="C:cytoplasm"/>
    <property type="evidence" value="ECO:0007669"/>
    <property type="project" value="UniProtKB-SubCell"/>
</dbReference>
<dbReference type="SUPFAM" id="SSF89895">
    <property type="entry name" value="FYSH domain"/>
    <property type="match status" value="1"/>
</dbReference>
<dbReference type="EMBL" id="SGPK01000015">
    <property type="protein sequence ID" value="THH11354.1"/>
    <property type="molecule type" value="Genomic_DNA"/>
</dbReference>
<evidence type="ECO:0000259" key="8">
    <source>
        <dbReference type="Pfam" id="PF01172"/>
    </source>
</evidence>
<dbReference type="InterPro" id="IPR018023">
    <property type="entry name" value="Ribosome_mat_SBDS_CS"/>
</dbReference>
<sequence>MPINQPSNQIKLTNVSIVRLKKGGKRFEVACYKNKVEEWRNGRETNLDEVLQISAVFVSVSKGEQAKTDDIMNAFNNTDQSEVVRAILKYGDLQVGEKEREHKLAALRKDIANRVMESVVDPATQRQFSIGIIEKALSDVGFSVNPSKSEKSLVLAAIKLLQDHPSLKIQRARMRVRVTIPVEDVERLQTQVHEQAALVEVSETHDALWETTLQIDPSHFSVYKELLKKECKAGRLDVVNHTVTATAVADTTS</sequence>
<evidence type="ECO:0000256" key="4">
    <source>
        <dbReference type="ARBA" id="ARBA00022490"/>
    </source>
</evidence>
<dbReference type="PROSITE" id="PS01267">
    <property type="entry name" value="UPF0023"/>
    <property type="match status" value="1"/>
</dbReference>
<dbReference type="AlphaFoldDB" id="A0A4S4LH92"/>
<dbReference type="Pfam" id="PF09377">
    <property type="entry name" value="SBDS_domain_II"/>
    <property type="match status" value="1"/>
</dbReference>
<evidence type="ECO:0000256" key="1">
    <source>
        <dbReference type="ARBA" id="ARBA00004123"/>
    </source>
</evidence>
<evidence type="ECO:0000259" key="9">
    <source>
        <dbReference type="Pfam" id="PF09377"/>
    </source>
</evidence>
<name>A0A4S4LH92_9AGAM</name>
<evidence type="ECO:0000313" key="11">
    <source>
        <dbReference type="EMBL" id="THH11354.1"/>
    </source>
</evidence>
<dbReference type="PANTHER" id="PTHR10927">
    <property type="entry name" value="RIBOSOME MATURATION PROTEIN SBDS"/>
    <property type="match status" value="1"/>
</dbReference>
<comment type="similarity">
    <text evidence="3">Belongs to the SDO1/SBDS family.</text>
</comment>
<comment type="caution">
    <text evidence="11">The sequence shown here is derived from an EMBL/GenBank/DDBJ whole genome shotgun (WGS) entry which is preliminary data.</text>
</comment>
<evidence type="ECO:0008006" key="13">
    <source>
        <dbReference type="Google" id="ProtNLM"/>
    </source>
</evidence>
<keyword evidence="5" id="KW-0690">Ribosome biogenesis</keyword>
<dbReference type="OrthoDB" id="10253092at2759"/>
<accession>A0A4S4LH92</accession>
<keyword evidence="12" id="KW-1185">Reference proteome</keyword>
<feature type="domain" description="Ribosome maturation protein SDO1/SBDS C-terminal" evidence="10">
    <location>
        <begin position="174"/>
        <end position="239"/>
    </location>
</feature>
<dbReference type="InterPro" id="IPR039100">
    <property type="entry name" value="Sdo1/SBDS-like"/>
</dbReference>
<evidence type="ECO:0000256" key="7">
    <source>
        <dbReference type="ARBA" id="ARBA00049708"/>
    </source>
</evidence>
<evidence type="ECO:0000256" key="2">
    <source>
        <dbReference type="ARBA" id="ARBA00004496"/>
    </source>
</evidence>
<dbReference type="PANTHER" id="PTHR10927:SF1">
    <property type="entry name" value="RIBOSOME MATURATION PROTEIN SBDS"/>
    <property type="match status" value="1"/>
</dbReference>
<feature type="domain" description="Ribosome maturation protein SDO1/SBDS central" evidence="9">
    <location>
        <begin position="109"/>
        <end position="172"/>
    </location>
</feature>
<dbReference type="InterPro" id="IPR019783">
    <property type="entry name" value="SDO1/SBDS_N"/>
</dbReference>
<dbReference type="Pfam" id="PF20268">
    <property type="entry name" value="SBDS_C"/>
    <property type="match status" value="1"/>
</dbReference>
<dbReference type="GO" id="GO:0042256">
    <property type="term" value="P:cytosolic ribosome assembly"/>
    <property type="evidence" value="ECO:0007669"/>
    <property type="project" value="InterPro"/>
</dbReference>
<dbReference type="SUPFAM" id="SSF109728">
    <property type="entry name" value="Hypothetical protein AF0491, middle domain"/>
    <property type="match status" value="1"/>
</dbReference>
<evidence type="ECO:0000256" key="6">
    <source>
        <dbReference type="ARBA" id="ARBA00023242"/>
    </source>
</evidence>
<feature type="domain" description="Ribosome maturation protein SDO1/SBDS N-terminal" evidence="8">
    <location>
        <begin position="14"/>
        <end position="100"/>
    </location>
</feature>